<dbReference type="RefSeq" id="WP_143098723.1">
    <property type="nucleotide sequence ID" value="NZ_FOKQ01000022.1"/>
</dbReference>
<proteinExistence type="predicted"/>
<evidence type="ECO:0000313" key="1">
    <source>
        <dbReference type="EMBL" id="SFC83616.1"/>
    </source>
</evidence>
<dbReference type="AlphaFoldDB" id="A0A1I1MEP8"/>
<evidence type="ECO:0000313" key="2">
    <source>
        <dbReference type="Proteomes" id="UP000182192"/>
    </source>
</evidence>
<dbReference type="OrthoDB" id="2005692at2"/>
<dbReference type="Proteomes" id="UP000182192">
    <property type="component" value="Unassembled WGS sequence"/>
</dbReference>
<gene>
    <name evidence="1" type="ORF">SAMN02910406_02476</name>
</gene>
<accession>A0A1I1MEP8</accession>
<organism evidence="1 2">
    <name type="scientific">Ruminococcus albus</name>
    <dbReference type="NCBI Taxonomy" id="1264"/>
    <lineage>
        <taxon>Bacteria</taxon>
        <taxon>Bacillati</taxon>
        <taxon>Bacillota</taxon>
        <taxon>Clostridia</taxon>
        <taxon>Eubacteriales</taxon>
        <taxon>Oscillospiraceae</taxon>
        <taxon>Ruminococcus</taxon>
    </lineage>
</organism>
<sequence length="395" mass="45491">MGIPKRTKKLFVILILLIVLVAVLFFRFSSKIKEDQWKKAEDTAKQKTIEYVEDKYGFKADVTNIIIYHDGTVFDDQKHTTPTGTARLELEHDGKIFNVQINYEKNIGYDDYQFDDIKQALEERLNSEIPGGEAESIKVSSKGVENDPYLVELDGMVSKEAYYDGNDLSKVINNTDITMTALYTDTEFHECPLFEEIKANKDNSLFLISFKTDDIKEECDKNISIHSFEDYTAYAPYINDRWVVTDSKSEHLEPYYLRDCGDFLLYGKDLDEDAEVNVIEKDSQTMVDTFIDEMKKSYEKAGYSSPDTDYRPISKGYSFEIPTGKHGTLFAFYPKKDLKVDEDHFIMAIGSDELLMTHECGDYIVTDLWIENEFCMVETPSKFKTEQDASENSDA</sequence>
<reference evidence="1 2" key="1">
    <citation type="submission" date="2016-10" db="EMBL/GenBank/DDBJ databases">
        <authorList>
            <person name="de Groot N.N."/>
        </authorList>
    </citation>
    <scope>NUCLEOTIDE SEQUENCE [LARGE SCALE GENOMIC DNA]</scope>
    <source>
        <strain evidence="1 2">AR67</strain>
    </source>
</reference>
<protein>
    <submittedName>
        <fullName evidence="1">Uncharacterized protein</fullName>
    </submittedName>
</protein>
<name>A0A1I1MEP8_RUMAL</name>
<dbReference type="EMBL" id="FOKQ01000022">
    <property type="protein sequence ID" value="SFC83616.1"/>
    <property type="molecule type" value="Genomic_DNA"/>
</dbReference>